<dbReference type="GO" id="GO:0006284">
    <property type="term" value="P:base-excision repair"/>
    <property type="evidence" value="ECO:0007669"/>
    <property type="project" value="InterPro"/>
</dbReference>
<evidence type="ECO:0000259" key="14">
    <source>
        <dbReference type="SMART" id="SM00478"/>
    </source>
</evidence>
<evidence type="ECO:0000256" key="4">
    <source>
        <dbReference type="ARBA" id="ARBA00008343"/>
    </source>
</evidence>
<sequence length="238" mass="27575">MPGRRPSNKKKPRKATLPDLSAKRRFQQRLLKWYGEHGRDLPWRKTSDPYHILVSEVMLQQTQVDRVIPKYQEFLKRYPSFEDLAEAPVADVKKTWYPLGYNVRPERLHGIACETVERYGGKLPSDAEELLSFKGIGRYTAGAIRSFAFNEDAPILDTNVIRVLHRVFVAEGDPKAQKTMLWELSEVLIPPRKGYDFNQAIMDFGAMVCTARDPYCLLCPMKAFCKTYPFSPMERRRS</sequence>
<dbReference type="InterPro" id="IPR003265">
    <property type="entry name" value="HhH-GPD_domain"/>
</dbReference>
<dbReference type="PANTHER" id="PTHR42944">
    <property type="entry name" value="ADENINE DNA GLYCOSYLASE"/>
    <property type="match status" value="1"/>
</dbReference>
<comment type="cofactor">
    <cofactor evidence="2">
        <name>[4Fe-4S] cluster</name>
        <dbReference type="ChEBI" id="CHEBI:49883"/>
    </cofactor>
</comment>
<dbReference type="Gene3D" id="1.10.1670.10">
    <property type="entry name" value="Helix-hairpin-Helix base-excision DNA repair enzymes (C-terminal)"/>
    <property type="match status" value="1"/>
</dbReference>
<evidence type="ECO:0000256" key="8">
    <source>
        <dbReference type="ARBA" id="ARBA00022763"/>
    </source>
</evidence>
<dbReference type="SMART" id="SM00525">
    <property type="entry name" value="FES"/>
    <property type="match status" value="1"/>
</dbReference>
<dbReference type="EMBL" id="CZQA01000001">
    <property type="protein sequence ID" value="CUS31883.1"/>
    <property type="molecule type" value="Genomic_DNA"/>
</dbReference>
<evidence type="ECO:0000256" key="5">
    <source>
        <dbReference type="ARBA" id="ARBA00012045"/>
    </source>
</evidence>
<keyword evidence="7" id="KW-0479">Metal-binding</keyword>
<dbReference type="GO" id="GO:0016829">
    <property type="term" value="F:lyase activity"/>
    <property type="evidence" value="ECO:0007669"/>
    <property type="project" value="UniProtKB-KW"/>
</dbReference>
<proteinExistence type="inferred from homology"/>
<keyword evidence="16" id="KW-1185">Reference proteome</keyword>
<keyword evidence="15" id="KW-0540">Nuclease</keyword>
<dbReference type="InterPro" id="IPR044298">
    <property type="entry name" value="MIG/MutY"/>
</dbReference>
<name>A0A0S4L7M5_9BACT</name>
<dbReference type="GO" id="GO:0051539">
    <property type="term" value="F:4 iron, 4 sulfur cluster binding"/>
    <property type="evidence" value="ECO:0007669"/>
    <property type="project" value="InterPro"/>
</dbReference>
<dbReference type="CDD" id="cd00056">
    <property type="entry name" value="ENDO3c"/>
    <property type="match status" value="1"/>
</dbReference>
<dbReference type="Pfam" id="PF00730">
    <property type="entry name" value="HhH-GPD"/>
    <property type="match status" value="1"/>
</dbReference>
<evidence type="ECO:0000313" key="15">
    <source>
        <dbReference type="EMBL" id="CUS31883.1"/>
    </source>
</evidence>
<dbReference type="GO" id="GO:0046872">
    <property type="term" value="F:metal ion binding"/>
    <property type="evidence" value="ECO:0007669"/>
    <property type="project" value="UniProtKB-KW"/>
</dbReference>
<evidence type="ECO:0000256" key="12">
    <source>
        <dbReference type="ARBA" id="ARBA00023204"/>
    </source>
</evidence>
<feature type="domain" description="HhH-GPD" evidence="14">
    <location>
        <begin position="58"/>
        <end position="207"/>
    </location>
</feature>
<keyword evidence="8" id="KW-0227">DNA damage</keyword>
<dbReference type="SUPFAM" id="SSF48150">
    <property type="entry name" value="DNA-glycosylase"/>
    <property type="match status" value="1"/>
</dbReference>
<keyword evidence="15" id="KW-0255">Endonuclease</keyword>
<dbReference type="GO" id="GO:0034039">
    <property type="term" value="F:8-oxo-7,8-dihydroguanine DNA N-glycosylase activity"/>
    <property type="evidence" value="ECO:0007669"/>
    <property type="project" value="TreeGrafter"/>
</dbReference>
<dbReference type="GO" id="GO:0000701">
    <property type="term" value="F:purine-specific mismatch base pair DNA N-glycosylase activity"/>
    <property type="evidence" value="ECO:0007669"/>
    <property type="project" value="UniProtKB-EC"/>
</dbReference>
<dbReference type="GO" id="GO:0032357">
    <property type="term" value="F:oxidized purine DNA binding"/>
    <property type="evidence" value="ECO:0007669"/>
    <property type="project" value="TreeGrafter"/>
</dbReference>
<evidence type="ECO:0000256" key="7">
    <source>
        <dbReference type="ARBA" id="ARBA00022723"/>
    </source>
</evidence>
<keyword evidence="9" id="KW-0378">Hydrolase</keyword>
<organism evidence="15 16">
    <name type="scientific">Candidatus Nitrospira nitrosa</name>
    <dbReference type="NCBI Taxonomy" id="1742972"/>
    <lineage>
        <taxon>Bacteria</taxon>
        <taxon>Pseudomonadati</taxon>
        <taxon>Nitrospirota</taxon>
        <taxon>Nitrospiria</taxon>
        <taxon>Nitrospirales</taxon>
        <taxon>Nitrospiraceae</taxon>
        <taxon>Nitrospira</taxon>
    </lineage>
</organism>
<keyword evidence="15" id="KW-0456">Lyase</keyword>
<dbReference type="RefSeq" id="WP_090742767.1">
    <property type="nucleotide sequence ID" value="NZ_CZQA01000001.1"/>
</dbReference>
<dbReference type="SMART" id="SM00478">
    <property type="entry name" value="ENDO3c"/>
    <property type="match status" value="1"/>
</dbReference>
<evidence type="ECO:0000256" key="2">
    <source>
        <dbReference type="ARBA" id="ARBA00001966"/>
    </source>
</evidence>
<dbReference type="InterPro" id="IPR003651">
    <property type="entry name" value="Endonuclease3_FeS-loop_motif"/>
</dbReference>
<comment type="catalytic activity">
    <reaction evidence="1">
        <text>Hydrolyzes free adenine bases from 7,8-dihydro-8-oxoguanine:adenine mismatched double-stranded DNA, leaving an apurinic site.</text>
        <dbReference type="EC" id="3.2.2.31"/>
    </reaction>
</comment>
<dbReference type="GO" id="GO:0004519">
    <property type="term" value="F:endonuclease activity"/>
    <property type="evidence" value="ECO:0007669"/>
    <property type="project" value="UniProtKB-KW"/>
</dbReference>
<dbReference type="OrthoDB" id="9802365at2"/>
<comment type="similarity">
    <text evidence="4">Belongs to the Nth/MutY family.</text>
</comment>
<dbReference type="GO" id="GO:0035485">
    <property type="term" value="F:adenine/guanine mispair binding"/>
    <property type="evidence" value="ECO:0007669"/>
    <property type="project" value="TreeGrafter"/>
</dbReference>
<evidence type="ECO:0000256" key="9">
    <source>
        <dbReference type="ARBA" id="ARBA00022801"/>
    </source>
</evidence>
<evidence type="ECO:0000256" key="6">
    <source>
        <dbReference type="ARBA" id="ARBA00022023"/>
    </source>
</evidence>
<evidence type="ECO:0000256" key="10">
    <source>
        <dbReference type="ARBA" id="ARBA00023004"/>
    </source>
</evidence>
<dbReference type="STRING" id="1742972.COMA1_10312"/>
<evidence type="ECO:0000313" key="16">
    <source>
        <dbReference type="Proteomes" id="UP000199032"/>
    </source>
</evidence>
<keyword evidence="13" id="KW-0326">Glycosidase</keyword>
<keyword evidence="11" id="KW-0411">Iron-sulfur</keyword>
<dbReference type="EC" id="3.2.2.31" evidence="5"/>
<dbReference type="Proteomes" id="UP000199032">
    <property type="component" value="Unassembled WGS sequence"/>
</dbReference>
<dbReference type="InterPro" id="IPR011257">
    <property type="entry name" value="DNA_glycosylase"/>
</dbReference>
<dbReference type="InterPro" id="IPR023170">
    <property type="entry name" value="HhH_base_excis_C"/>
</dbReference>
<reference evidence="15 16" key="1">
    <citation type="submission" date="2015-10" db="EMBL/GenBank/DDBJ databases">
        <authorList>
            <person name="Gilbert D.G."/>
        </authorList>
    </citation>
    <scope>NUCLEOTIDE SEQUENCE [LARGE SCALE GENOMIC DNA]</scope>
    <source>
        <strain evidence="15">COMA1</strain>
    </source>
</reference>
<evidence type="ECO:0000256" key="11">
    <source>
        <dbReference type="ARBA" id="ARBA00023014"/>
    </source>
</evidence>
<dbReference type="PIRSF" id="PIRSF001435">
    <property type="entry name" value="Nth"/>
    <property type="match status" value="1"/>
</dbReference>
<keyword evidence="10" id="KW-0408">Iron</keyword>
<protein>
    <recommendedName>
        <fullName evidence="6">Adenine DNA glycosylase</fullName>
        <ecNumber evidence="5">3.2.2.31</ecNumber>
    </recommendedName>
</protein>
<dbReference type="InterPro" id="IPR000445">
    <property type="entry name" value="HhH_motif"/>
</dbReference>
<dbReference type="PANTHER" id="PTHR42944:SF1">
    <property type="entry name" value="ADENINE DNA GLYCOSYLASE"/>
    <property type="match status" value="1"/>
</dbReference>
<gene>
    <name evidence="15" type="primary">mutY</name>
    <name evidence="15" type="ORF">COMA1_10312</name>
</gene>
<accession>A0A0S4L7M5</accession>
<evidence type="ECO:0000256" key="1">
    <source>
        <dbReference type="ARBA" id="ARBA00000843"/>
    </source>
</evidence>
<dbReference type="GO" id="GO:0006298">
    <property type="term" value="P:mismatch repair"/>
    <property type="evidence" value="ECO:0007669"/>
    <property type="project" value="TreeGrafter"/>
</dbReference>
<dbReference type="AlphaFoldDB" id="A0A0S4L7M5"/>
<comment type="function">
    <text evidence="3">Adenine glycosylase active on G-A mispairs. MutY also corrects error-prone DNA synthesis past GO lesions which are due to the oxidatively damaged form of guanine: 7,8-dihydro-8-oxoguanine (8-oxo-dGTP).</text>
</comment>
<dbReference type="Pfam" id="PF00633">
    <property type="entry name" value="HHH"/>
    <property type="match status" value="1"/>
</dbReference>
<dbReference type="Gene3D" id="1.10.340.30">
    <property type="entry name" value="Hypothetical protein, domain 2"/>
    <property type="match status" value="1"/>
</dbReference>
<evidence type="ECO:0000256" key="13">
    <source>
        <dbReference type="ARBA" id="ARBA00023295"/>
    </source>
</evidence>
<keyword evidence="12" id="KW-0234">DNA repair</keyword>
<evidence type="ECO:0000256" key="3">
    <source>
        <dbReference type="ARBA" id="ARBA00002933"/>
    </source>
</evidence>